<accession>A0A914DUS7</accession>
<dbReference type="WBParaSite" id="ACRNAN_scaffold4000.g14258.t1">
    <property type="protein sequence ID" value="ACRNAN_scaffold4000.g14258.t1"/>
    <property type="gene ID" value="ACRNAN_scaffold4000.g14258"/>
</dbReference>
<evidence type="ECO:0000313" key="3">
    <source>
        <dbReference type="WBParaSite" id="ACRNAN_scaffold4000.g14258.t1"/>
    </source>
</evidence>
<dbReference type="Pfam" id="PF14497">
    <property type="entry name" value="GST_C_3"/>
    <property type="match status" value="1"/>
</dbReference>
<proteinExistence type="predicted"/>
<dbReference type="Gene3D" id="1.20.1050.10">
    <property type="match status" value="1"/>
</dbReference>
<evidence type="ECO:0000259" key="1">
    <source>
        <dbReference type="Pfam" id="PF14497"/>
    </source>
</evidence>
<organism evidence="2 3">
    <name type="scientific">Acrobeloides nanus</name>
    <dbReference type="NCBI Taxonomy" id="290746"/>
    <lineage>
        <taxon>Eukaryota</taxon>
        <taxon>Metazoa</taxon>
        <taxon>Ecdysozoa</taxon>
        <taxon>Nematoda</taxon>
        <taxon>Chromadorea</taxon>
        <taxon>Rhabditida</taxon>
        <taxon>Tylenchina</taxon>
        <taxon>Cephalobomorpha</taxon>
        <taxon>Cephaloboidea</taxon>
        <taxon>Cephalobidae</taxon>
        <taxon>Acrobeloides</taxon>
    </lineage>
</organism>
<dbReference type="SUPFAM" id="SSF47616">
    <property type="entry name" value="GST C-terminal domain-like"/>
    <property type="match status" value="1"/>
</dbReference>
<evidence type="ECO:0000313" key="2">
    <source>
        <dbReference type="Proteomes" id="UP000887540"/>
    </source>
</evidence>
<dbReference type="InterPro" id="IPR004046">
    <property type="entry name" value="GST_C"/>
</dbReference>
<reference evidence="3" key="1">
    <citation type="submission" date="2022-11" db="UniProtKB">
        <authorList>
            <consortium name="WormBaseParasite"/>
        </authorList>
    </citation>
    <scope>IDENTIFICATION</scope>
</reference>
<dbReference type="AlphaFoldDB" id="A0A914DUS7"/>
<dbReference type="InterPro" id="IPR036282">
    <property type="entry name" value="Glutathione-S-Trfase_C_sf"/>
</dbReference>
<protein>
    <submittedName>
        <fullName evidence="3">Glutathione S-transferase C-terminal domain-containing protein</fullName>
    </submittedName>
</protein>
<dbReference type="Proteomes" id="UP000887540">
    <property type="component" value="Unplaced"/>
</dbReference>
<keyword evidence="2" id="KW-1185">Reference proteome</keyword>
<name>A0A914DUS7_9BILA</name>
<feature type="domain" description="Glutathione S-transferase C-terminal" evidence="1">
    <location>
        <begin position="12"/>
        <end position="60"/>
    </location>
</feature>
<sequence length="83" mass="9347">MLRPVLAGSHDLPILEKLLNEAGTGFFGKAGVTWVDFYVIEFINTLEGVEPETLNKVYPHDFGVVFLLPPSSFQKSKSYQDWT</sequence>